<proteinExistence type="predicted"/>
<keyword evidence="6" id="KW-0418">Kinase</keyword>
<dbReference type="PANTHER" id="PTHR24421">
    <property type="entry name" value="NITRATE/NITRITE SENSOR PROTEIN NARX-RELATED"/>
    <property type="match status" value="1"/>
</dbReference>
<comment type="catalytic activity">
    <reaction evidence="1">
        <text>ATP + protein L-histidine = ADP + protein N-phospho-L-histidine.</text>
        <dbReference type="EC" id="2.7.13.3"/>
    </reaction>
</comment>
<name>A0A838ZT15_9FLAO</name>
<evidence type="ECO:0000256" key="8">
    <source>
        <dbReference type="ARBA" id="ARBA00023012"/>
    </source>
</evidence>
<dbReference type="PANTHER" id="PTHR24421:SF10">
    <property type="entry name" value="NITRATE_NITRITE SENSOR PROTEIN NARQ"/>
    <property type="match status" value="1"/>
</dbReference>
<dbReference type="EC" id="2.7.13.3" evidence="2"/>
<dbReference type="GO" id="GO:0005524">
    <property type="term" value="F:ATP binding"/>
    <property type="evidence" value="ECO:0007669"/>
    <property type="project" value="UniProtKB-KW"/>
</dbReference>
<keyword evidence="5" id="KW-0547">Nucleotide-binding</keyword>
<keyword evidence="4" id="KW-0808">Transferase</keyword>
<evidence type="ECO:0000259" key="12">
    <source>
        <dbReference type="PROSITE" id="PS50109"/>
    </source>
</evidence>
<dbReference type="InterPro" id="IPR005467">
    <property type="entry name" value="His_kinase_dom"/>
</dbReference>
<dbReference type="Proteomes" id="UP000552241">
    <property type="component" value="Unassembled WGS sequence"/>
</dbReference>
<feature type="chain" id="PRO_5032296810" description="histidine kinase" evidence="11">
    <location>
        <begin position="20"/>
        <end position="648"/>
    </location>
</feature>
<evidence type="ECO:0000256" key="10">
    <source>
        <dbReference type="SAM" id="Phobius"/>
    </source>
</evidence>
<dbReference type="AlphaFoldDB" id="A0A838ZT15"/>
<organism evidence="13 14">
    <name type="scientific">Moheibacter lacus</name>
    <dbReference type="NCBI Taxonomy" id="2745851"/>
    <lineage>
        <taxon>Bacteria</taxon>
        <taxon>Pseudomonadati</taxon>
        <taxon>Bacteroidota</taxon>
        <taxon>Flavobacteriia</taxon>
        <taxon>Flavobacteriales</taxon>
        <taxon>Weeksellaceae</taxon>
        <taxon>Moheibacter</taxon>
    </lineage>
</organism>
<feature type="coiled-coil region" evidence="9">
    <location>
        <begin position="417"/>
        <end position="460"/>
    </location>
</feature>
<keyword evidence="14" id="KW-1185">Reference proteome</keyword>
<dbReference type="RefSeq" id="WP_182043732.1">
    <property type="nucleotide sequence ID" value="NZ_JACDZE010000003.1"/>
</dbReference>
<keyword evidence="8" id="KW-0902">Two-component regulatory system</keyword>
<reference evidence="13 14" key="1">
    <citation type="submission" date="2020-07" db="EMBL/GenBank/DDBJ databases">
        <title>Moheibacter lacus sp. nov., a member of the family Flavobacteriaceae isolated from freshwater lake sediment.</title>
        <authorList>
            <person name="Liu Y."/>
        </authorList>
    </citation>
    <scope>NUCLEOTIDE SEQUENCE [LARGE SCALE GENOMIC DNA]</scope>
    <source>
        <strain evidence="13 14">BDHS18</strain>
    </source>
</reference>
<dbReference type="SUPFAM" id="SSF48452">
    <property type="entry name" value="TPR-like"/>
    <property type="match status" value="2"/>
</dbReference>
<dbReference type="EMBL" id="JACDZE010000003">
    <property type="protein sequence ID" value="MBA5630128.1"/>
    <property type="molecule type" value="Genomic_DNA"/>
</dbReference>
<evidence type="ECO:0000256" key="2">
    <source>
        <dbReference type="ARBA" id="ARBA00012438"/>
    </source>
</evidence>
<evidence type="ECO:0000256" key="3">
    <source>
        <dbReference type="ARBA" id="ARBA00022553"/>
    </source>
</evidence>
<dbReference type="GO" id="GO:0000155">
    <property type="term" value="F:phosphorelay sensor kinase activity"/>
    <property type="evidence" value="ECO:0007669"/>
    <property type="project" value="InterPro"/>
</dbReference>
<dbReference type="SMART" id="SM00028">
    <property type="entry name" value="TPR"/>
    <property type="match status" value="6"/>
</dbReference>
<sequence>MIKKFLFSILLGCFTMGFAQEKQSVDSLKTLLNSEKEVSKKTAYYYELGDLYQSSNPDSALLYYDLGREFSRKNNYLEGEAKYARHAISVLNTQGKFQEALELAQEGLLLYKKLNIPTELAIAYINLGKEWRKLSDFERAAENYMMAKKIADSIQDKSTQRITNNNLFALFLDMKEYDKGEPYGFEALKLGREMNDLSKQISPLYNLSMLYYYKKDYPEALKYIEEFEKIILEIGDDYDRVDALLAKGSIIGKMKPEQGIYYLNQAVDEAKNFGFPESEAYGYLYLSDIYLDTKQYQKAIENLKIGIPIAKELGIKYELADFHKKASEAYEKSGDLKNALIHIREHEKLSEEIQIEENKNRMIALETKYRFETKEAEIRSLNAEKEAQTLKIKQKNSLNFGLAGLLLVAGIIGFLAYKNYQNKQKLQAQRIHELETEKQLSATQALLQGQEDERSRLAKELHDGLGGLLSGVKINLNNMHKKLIITEEDGAAFEKSIHLLDESISELRRVAHNLMPESILKFGLDGAIGEFLQSIQNEELNIIYQSYHIENGMGKQLDISVYRIIQELVNNVIKHSGATEILVQVRKDEDLLVLDVEDNGKGFDSQSIAEESGMGLTGIKSRVNYWKGKLEIDSGQSGTAVHVEIPVG</sequence>
<dbReference type="InterPro" id="IPR050482">
    <property type="entry name" value="Sensor_HK_TwoCompSys"/>
</dbReference>
<evidence type="ECO:0000313" key="14">
    <source>
        <dbReference type="Proteomes" id="UP000552241"/>
    </source>
</evidence>
<evidence type="ECO:0000313" key="13">
    <source>
        <dbReference type="EMBL" id="MBA5630128.1"/>
    </source>
</evidence>
<evidence type="ECO:0000256" key="4">
    <source>
        <dbReference type="ARBA" id="ARBA00022679"/>
    </source>
</evidence>
<dbReference type="InterPro" id="IPR036890">
    <property type="entry name" value="HATPase_C_sf"/>
</dbReference>
<evidence type="ECO:0000256" key="11">
    <source>
        <dbReference type="SAM" id="SignalP"/>
    </source>
</evidence>
<evidence type="ECO:0000256" key="9">
    <source>
        <dbReference type="SAM" id="Coils"/>
    </source>
</evidence>
<keyword evidence="3" id="KW-0597">Phosphoprotein</keyword>
<dbReference type="Gene3D" id="3.30.565.10">
    <property type="entry name" value="Histidine kinase-like ATPase, C-terminal domain"/>
    <property type="match status" value="1"/>
</dbReference>
<dbReference type="GO" id="GO:0016020">
    <property type="term" value="C:membrane"/>
    <property type="evidence" value="ECO:0007669"/>
    <property type="project" value="InterPro"/>
</dbReference>
<keyword evidence="11" id="KW-0732">Signal</keyword>
<dbReference type="SUPFAM" id="SSF55874">
    <property type="entry name" value="ATPase domain of HSP90 chaperone/DNA topoisomerase II/histidine kinase"/>
    <property type="match status" value="1"/>
</dbReference>
<keyword evidence="7" id="KW-0067">ATP-binding</keyword>
<dbReference type="Gene3D" id="1.25.40.10">
    <property type="entry name" value="Tetratricopeptide repeat domain"/>
    <property type="match status" value="2"/>
</dbReference>
<dbReference type="InterPro" id="IPR003594">
    <property type="entry name" value="HATPase_dom"/>
</dbReference>
<dbReference type="GO" id="GO:0046983">
    <property type="term" value="F:protein dimerization activity"/>
    <property type="evidence" value="ECO:0007669"/>
    <property type="project" value="InterPro"/>
</dbReference>
<keyword evidence="10" id="KW-0472">Membrane</keyword>
<feature type="signal peptide" evidence="11">
    <location>
        <begin position="1"/>
        <end position="19"/>
    </location>
</feature>
<evidence type="ECO:0000256" key="5">
    <source>
        <dbReference type="ARBA" id="ARBA00022741"/>
    </source>
</evidence>
<comment type="caution">
    <text evidence="13">The sequence shown here is derived from an EMBL/GenBank/DDBJ whole genome shotgun (WGS) entry which is preliminary data.</text>
</comment>
<dbReference type="SMART" id="SM00387">
    <property type="entry name" value="HATPase_c"/>
    <property type="match status" value="1"/>
</dbReference>
<dbReference type="Pfam" id="PF07730">
    <property type="entry name" value="HisKA_3"/>
    <property type="match status" value="1"/>
</dbReference>
<keyword evidence="10" id="KW-1133">Transmembrane helix</keyword>
<keyword evidence="9" id="KW-0175">Coiled coil</keyword>
<evidence type="ECO:0000256" key="1">
    <source>
        <dbReference type="ARBA" id="ARBA00000085"/>
    </source>
</evidence>
<accession>A0A838ZT15</accession>
<dbReference type="InterPro" id="IPR011990">
    <property type="entry name" value="TPR-like_helical_dom_sf"/>
</dbReference>
<gene>
    <name evidence="13" type="ORF">HU137_10125</name>
</gene>
<feature type="transmembrane region" description="Helical" evidence="10">
    <location>
        <begin position="398"/>
        <end position="417"/>
    </location>
</feature>
<dbReference type="CDD" id="cd16917">
    <property type="entry name" value="HATPase_UhpB-NarQ-NarX-like"/>
    <property type="match status" value="1"/>
</dbReference>
<dbReference type="InterPro" id="IPR011712">
    <property type="entry name" value="Sig_transdc_His_kin_sub3_dim/P"/>
</dbReference>
<dbReference type="PROSITE" id="PS50109">
    <property type="entry name" value="HIS_KIN"/>
    <property type="match status" value="1"/>
</dbReference>
<protein>
    <recommendedName>
        <fullName evidence="2">histidine kinase</fullName>
        <ecNumber evidence="2">2.7.13.3</ecNumber>
    </recommendedName>
</protein>
<dbReference type="Pfam" id="PF02518">
    <property type="entry name" value="HATPase_c"/>
    <property type="match status" value="1"/>
</dbReference>
<dbReference type="Gene3D" id="1.20.5.1930">
    <property type="match status" value="1"/>
</dbReference>
<evidence type="ECO:0000256" key="6">
    <source>
        <dbReference type="ARBA" id="ARBA00022777"/>
    </source>
</evidence>
<evidence type="ECO:0000256" key="7">
    <source>
        <dbReference type="ARBA" id="ARBA00022840"/>
    </source>
</evidence>
<dbReference type="InterPro" id="IPR019734">
    <property type="entry name" value="TPR_rpt"/>
</dbReference>
<keyword evidence="10" id="KW-0812">Transmembrane</keyword>
<feature type="domain" description="Histidine kinase" evidence="12">
    <location>
        <begin position="456"/>
        <end position="648"/>
    </location>
</feature>